<accession>R0K709</accession>
<evidence type="ECO:0000313" key="2">
    <source>
        <dbReference type="EMBL" id="EOA84072.1"/>
    </source>
</evidence>
<dbReference type="HOGENOM" id="CLU_037962_1_0_1"/>
<dbReference type="STRING" id="671987.R0K709"/>
<evidence type="ECO:0000256" key="1">
    <source>
        <dbReference type="SAM" id="MobiDB-lite"/>
    </source>
</evidence>
<reference evidence="2 3" key="1">
    <citation type="journal article" date="2012" name="PLoS Pathog.">
        <title>Diverse lifestyles and strategies of plant pathogenesis encoded in the genomes of eighteen Dothideomycetes fungi.</title>
        <authorList>
            <person name="Ohm R.A."/>
            <person name="Feau N."/>
            <person name="Henrissat B."/>
            <person name="Schoch C.L."/>
            <person name="Horwitz B.A."/>
            <person name="Barry K.W."/>
            <person name="Condon B.J."/>
            <person name="Copeland A.C."/>
            <person name="Dhillon B."/>
            <person name="Glaser F."/>
            <person name="Hesse C.N."/>
            <person name="Kosti I."/>
            <person name="LaButti K."/>
            <person name="Lindquist E.A."/>
            <person name="Lucas S."/>
            <person name="Salamov A.A."/>
            <person name="Bradshaw R.E."/>
            <person name="Ciuffetti L."/>
            <person name="Hamelin R.C."/>
            <person name="Kema G.H.J."/>
            <person name="Lawrence C."/>
            <person name="Scott J.A."/>
            <person name="Spatafora J.W."/>
            <person name="Turgeon B.G."/>
            <person name="de Wit P.J.G.M."/>
            <person name="Zhong S."/>
            <person name="Goodwin S.B."/>
            <person name="Grigoriev I.V."/>
        </authorList>
    </citation>
    <scope>NUCLEOTIDE SEQUENCE [LARGE SCALE GENOMIC DNA]</scope>
    <source>
        <strain evidence="3">28A</strain>
    </source>
</reference>
<feature type="compositionally biased region" description="Pro residues" evidence="1">
    <location>
        <begin position="349"/>
        <end position="358"/>
    </location>
</feature>
<gene>
    <name evidence="2" type="ORF">SETTUDRAFT_33077</name>
</gene>
<feature type="region of interest" description="Disordered" evidence="1">
    <location>
        <begin position="349"/>
        <end position="393"/>
    </location>
</feature>
<evidence type="ECO:0000313" key="3">
    <source>
        <dbReference type="Proteomes" id="UP000016935"/>
    </source>
</evidence>
<name>R0K709_EXST2</name>
<dbReference type="Proteomes" id="UP000016935">
    <property type="component" value="Unassembled WGS sequence"/>
</dbReference>
<dbReference type="EMBL" id="KB908814">
    <property type="protein sequence ID" value="EOA84072.1"/>
    <property type="molecule type" value="Genomic_DNA"/>
</dbReference>
<keyword evidence="3" id="KW-1185">Reference proteome</keyword>
<dbReference type="GeneID" id="19403730"/>
<dbReference type="RefSeq" id="XP_008028102.1">
    <property type="nucleotide sequence ID" value="XM_008029911.1"/>
</dbReference>
<proteinExistence type="predicted"/>
<reference evidence="2 3" key="2">
    <citation type="journal article" date="2013" name="PLoS Genet.">
        <title>Comparative genome structure, secondary metabolite, and effector coding capacity across Cochliobolus pathogens.</title>
        <authorList>
            <person name="Condon B.J."/>
            <person name="Leng Y."/>
            <person name="Wu D."/>
            <person name="Bushley K.E."/>
            <person name="Ohm R.A."/>
            <person name="Otillar R."/>
            <person name="Martin J."/>
            <person name="Schackwitz W."/>
            <person name="Grimwood J."/>
            <person name="MohdZainudin N."/>
            <person name="Xue C."/>
            <person name="Wang R."/>
            <person name="Manning V.A."/>
            <person name="Dhillon B."/>
            <person name="Tu Z.J."/>
            <person name="Steffenson B.J."/>
            <person name="Salamov A."/>
            <person name="Sun H."/>
            <person name="Lowry S."/>
            <person name="LaButti K."/>
            <person name="Han J."/>
            <person name="Copeland A."/>
            <person name="Lindquist E."/>
            <person name="Barry K."/>
            <person name="Schmutz J."/>
            <person name="Baker S.E."/>
            <person name="Ciuffetti L.M."/>
            <person name="Grigoriev I.V."/>
            <person name="Zhong S."/>
            <person name="Turgeon B.G."/>
        </authorList>
    </citation>
    <scope>NUCLEOTIDE SEQUENCE [LARGE SCALE GENOMIC DNA]</scope>
    <source>
        <strain evidence="3">28A</strain>
    </source>
</reference>
<protein>
    <submittedName>
        <fullName evidence="2">Uncharacterized protein</fullName>
    </submittedName>
</protein>
<organism evidence="2 3">
    <name type="scientific">Exserohilum turcicum (strain 28A)</name>
    <name type="common">Northern leaf blight fungus</name>
    <name type="synonym">Setosphaeria turcica</name>
    <dbReference type="NCBI Taxonomy" id="671987"/>
    <lineage>
        <taxon>Eukaryota</taxon>
        <taxon>Fungi</taxon>
        <taxon>Dikarya</taxon>
        <taxon>Ascomycota</taxon>
        <taxon>Pezizomycotina</taxon>
        <taxon>Dothideomycetes</taxon>
        <taxon>Pleosporomycetidae</taxon>
        <taxon>Pleosporales</taxon>
        <taxon>Pleosporineae</taxon>
        <taxon>Pleosporaceae</taxon>
        <taxon>Exserohilum</taxon>
    </lineage>
</organism>
<dbReference type="AlphaFoldDB" id="R0K709"/>
<sequence length="405" mass="45138">MKLTFTLGIAGLLCLAVGDIVYSNFTNVSLSNSSSLQIGSTEQTVHVTTNDGDLWHRATCRGNRLLLGTTLNPDQAALHVTPLTTPWHGTLVNEMATWGYSDDSDNPRRIDDCDFTISGDLQRVFEGLRLDPRNSRQGGPNHCFTIVHYSGPAVERNRDGSMPPLSEQHYVVNGRRYRVTGALFTIGINAGDGIIYLVQRESPEHEARKLWEVPEEVPIPRDQLPALRSSSDIAWGLWNRMSAHNLGNINAFMSITVINADTGDIIDKALEKRGIYSVPAWPGYSFHSGSEEYSALLGSPNGLAVGYFLTQHKREIGGNKYVSEIVVFREDDETSWPYLLFYVDWAPPPPPPPPPPPASHSQDKRMEGEADNLQQKSRSQHETKRVLNKSSDGKHVMREHVIWAE</sequence>
<feature type="compositionally biased region" description="Basic and acidic residues" evidence="1">
    <location>
        <begin position="379"/>
        <end position="393"/>
    </location>
</feature>
<dbReference type="OrthoDB" id="5337308at2759"/>